<feature type="domain" description="PIPK" evidence="3">
    <location>
        <begin position="15"/>
        <end position="368"/>
    </location>
</feature>
<dbReference type="GeneTree" id="ENSGT00940000154703"/>
<feature type="region of interest" description="Disordered" evidence="2">
    <location>
        <begin position="425"/>
        <end position="449"/>
    </location>
</feature>
<dbReference type="InterPro" id="IPR002498">
    <property type="entry name" value="PInositol-4-P-4/5-kinase_core"/>
</dbReference>
<dbReference type="PANTHER" id="PTHR23086:SF54">
    <property type="entry name" value="PHOSPHATIDYLINOSITOL 4-PHOSPHATE 5-KINASE TYPE-1 ALPHA"/>
    <property type="match status" value="1"/>
</dbReference>
<dbReference type="InterPro" id="IPR027484">
    <property type="entry name" value="PInositol-4-P-5-kinase_N"/>
</dbReference>
<name>A0A8C8ZT64_PROSS</name>
<keyword evidence="1" id="KW-0418">Kinase</keyword>
<evidence type="ECO:0000256" key="1">
    <source>
        <dbReference type="PROSITE-ProRule" id="PRU00781"/>
    </source>
</evidence>
<dbReference type="Proteomes" id="UP000694414">
    <property type="component" value="Unplaced"/>
</dbReference>
<dbReference type="AlphaFoldDB" id="A0A8C8ZT64"/>
<gene>
    <name evidence="4" type="primary">PIP5K1A</name>
</gene>
<dbReference type="SMART" id="SM00330">
    <property type="entry name" value="PIPKc"/>
    <property type="match status" value="1"/>
</dbReference>
<evidence type="ECO:0000313" key="5">
    <source>
        <dbReference type="Proteomes" id="UP000694414"/>
    </source>
</evidence>
<evidence type="ECO:0000259" key="3">
    <source>
        <dbReference type="PROSITE" id="PS51455"/>
    </source>
</evidence>
<dbReference type="GO" id="GO:0005524">
    <property type="term" value="F:ATP binding"/>
    <property type="evidence" value="ECO:0007669"/>
    <property type="project" value="UniProtKB-UniRule"/>
</dbReference>
<dbReference type="GO" id="GO:0046854">
    <property type="term" value="P:phosphatidylinositol phosphate biosynthetic process"/>
    <property type="evidence" value="ECO:0007669"/>
    <property type="project" value="TreeGrafter"/>
</dbReference>
<dbReference type="Pfam" id="PF01504">
    <property type="entry name" value="PIP5K"/>
    <property type="match status" value="2"/>
</dbReference>
<dbReference type="Gene3D" id="3.30.810.10">
    <property type="entry name" value="2-Layer Sandwich"/>
    <property type="match status" value="1"/>
</dbReference>
<dbReference type="Gene3D" id="3.30.800.10">
    <property type="entry name" value="Phosphatidylinositol Phosphate Kinase II Beta"/>
    <property type="match status" value="1"/>
</dbReference>
<keyword evidence="1" id="KW-0067">ATP-binding</keyword>
<dbReference type="PANTHER" id="PTHR23086">
    <property type="entry name" value="PHOSPHATIDYLINOSITOL-4-PHOSPHATE 5-KINASE"/>
    <property type="match status" value="1"/>
</dbReference>
<dbReference type="GO" id="GO:0016308">
    <property type="term" value="F:1-phosphatidylinositol-4-phosphate 5-kinase activity"/>
    <property type="evidence" value="ECO:0007669"/>
    <property type="project" value="TreeGrafter"/>
</dbReference>
<keyword evidence="1" id="KW-0547">Nucleotide-binding</keyword>
<proteinExistence type="predicted"/>
<dbReference type="GO" id="GO:0005886">
    <property type="term" value="C:plasma membrane"/>
    <property type="evidence" value="ECO:0007669"/>
    <property type="project" value="TreeGrafter"/>
</dbReference>
<evidence type="ECO:0000313" key="4">
    <source>
        <dbReference type="Ensembl" id="ENSPSMP00000019908.1"/>
    </source>
</evidence>
<sequence length="481" mass="53206">MASASPAPSAVGFSSSDPGVPSCASTSAASGIKRPTASEVPYTSGMPIKKIGHRGVDSSGETTYKKTTSSALKGAIQLGITHTVGSLSTKPERDVLMQDFYVVESIFFPYSLCSEPLIELCSSGASGSLFYVSSDDEFIIKTVQHKEAEFLQKLLPGYYMNLNQNPRTLLPKFYGLYCVQAGGKNIRIVVMNNLLPRSVKMHIKYDLKGSTYKRRASQKEREKPLPTFKDLDFLQDIPDGLFLDADMYNALCKTLQRDCLVLQSFKIMDYSLLMSIHNIDHAQREALSCETQYFVDTRRPAPQKALYSTAMESIQGEARRGGTMETDDQFVKKLEHSWKALVHDGDTVSVHRPGFYAERFQRFMCNTVFKKIPLKPSPSKKFRSGSSFSRRAGPSGNFCITYQPSVSGEHKAQVTTKAEVEPGVHIGRPDVLPQTPPLEEISEGSPIPDPSFSPVVGETLQMLTTSTTLEKLEVAESEFTH</sequence>
<dbReference type="InterPro" id="IPR023610">
    <property type="entry name" value="PInositol-4/5-P-5/4-kinase"/>
</dbReference>
<dbReference type="InterPro" id="IPR027483">
    <property type="entry name" value="PInositol-4-P-4/5-kinase_C_sf"/>
</dbReference>
<dbReference type="PROSITE" id="PS51455">
    <property type="entry name" value="PIPK"/>
    <property type="match status" value="1"/>
</dbReference>
<organism evidence="4 5">
    <name type="scientific">Prolemur simus</name>
    <name type="common">Greater bamboo lemur</name>
    <name type="synonym">Hapalemur simus</name>
    <dbReference type="NCBI Taxonomy" id="1328070"/>
    <lineage>
        <taxon>Eukaryota</taxon>
        <taxon>Metazoa</taxon>
        <taxon>Chordata</taxon>
        <taxon>Craniata</taxon>
        <taxon>Vertebrata</taxon>
        <taxon>Euteleostomi</taxon>
        <taxon>Mammalia</taxon>
        <taxon>Eutheria</taxon>
        <taxon>Euarchontoglires</taxon>
        <taxon>Primates</taxon>
        <taxon>Strepsirrhini</taxon>
        <taxon>Lemuriformes</taxon>
        <taxon>Lemuridae</taxon>
        <taxon>Prolemur</taxon>
    </lineage>
</organism>
<keyword evidence="1" id="KW-0808">Transferase</keyword>
<reference evidence="4" key="2">
    <citation type="submission" date="2025-09" db="UniProtKB">
        <authorList>
            <consortium name="Ensembl"/>
        </authorList>
    </citation>
    <scope>IDENTIFICATION</scope>
</reference>
<dbReference type="SUPFAM" id="SSF56104">
    <property type="entry name" value="SAICAR synthase-like"/>
    <property type="match status" value="1"/>
</dbReference>
<dbReference type="Ensembl" id="ENSPSMT00000023079.1">
    <property type="protein sequence ID" value="ENSPSMP00000019908.1"/>
    <property type="gene ID" value="ENSPSMG00000013938.1"/>
</dbReference>
<reference evidence="4" key="1">
    <citation type="submission" date="2025-08" db="UniProtKB">
        <authorList>
            <consortium name="Ensembl"/>
        </authorList>
    </citation>
    <scope>IDENTIFICATION</scope>
</reference>
<accession>A0A8C8ZT64</accession>
<keyword evidence="5" id="KW-1185">Reference proteome</keyword>
<protein>
    <submittedName>
        <fullName evidence="4">Phosphatidylinositol-4-phosphate 5-kinase type 1 alpha</fullName>
    </submittedName>
</protein>
<evidence type="ECO:0000256" key="2">
    <source>
        <dbReference type="SAM" id="MobiDB-lite"/>
    </source>
</evidence>